<proteinExistence type="predicted"/>
<accession>A0A934SYP6</accession>
<dbReference type="Pfam" id="PF11992">
    <property type="entry name" value="TgpA_N"/>
    <property type="match status" value="1"/>
</dbReference>
<protein>
    <submittedName>
        <fullName evidence="3">DUF3488 domain-containing transglutaminase family protein</fullName>
    </submittedName>
</protein>
<dbReference type="PANTHER" id="PTHR42736">
    <property type="entry name" value="PROTEIN-GLUTAMINE GAMMA-GLUTAMYLTRANSFERASE"/>
    <property type="match status" value="1"/>
</dbReference>
<dbReference type="PANTHER" id="PTHR42736:SF1">
    <property type="entry name" value="PROTEIN-GLUTAMINE GAMMA-GLUTAMYLTRANSFERASE"/>
    <property type="match status" value="1"/>
</dbReference>
<dbReference type="InterPro" id="IPR052901">
    <property type="entry name" value="Bact_TGase-like"/>
</dbReference>
<dbReference type="InterPro" id="IPR038765">
    <property type="entry name" value="Papain-like_cys_pep_sf"/>
</dbReference>
<evidence type="ECO:0000259" key="2">
    <source>
        <dbReference type="SMART" id="SM00460"/>
    </source>
</evidence>
<dbReference type="InterPro" id="IPR002931">
    <property type="entry name" value="Transglutaminase-like"/>
</dbReference>
<feature type="transmembrane region" description="Helical" evidence="1">
    <location>
        <begin position="70"/>
        <end position="87"/>
    </location>
</feature>
<evidence type="ECO:0000313" key="3">
    <source>
        <dbReference type="EMBL" id="MBK4738109.1"/>
    </source>
</evidence>
<dbReference type="Proteomes" id="UP000622890">
    <property type="component" value="Unassembled WGS sequence"/>
</dbReference>
<dbReference type="InterPro" id="IPR021878">
    <property type="entry name" value="TgpA_N"/>
</dbReference>
<feature type="transmembrane region" description="Helical" evidence="1">
    <location>
        <begin position="173"/>
        <end position="192"/>
    </location>
</feature>
<evidence type="ECO:0000256" key="1">
    <source>
        <dbReference type="SAM" id="Phobius"/>
    </source>
</evidence>
<reference evidence="3" key="1">
    <citation type="submission" date="2021-01" db="EMBL/GenBank/DDBJ databases">
        <title>Genome sequence of strain Noviherbaspirillum sp. DKR-6.</title>
        <authorList>
            <person name="Chaudhary D.K."/>
        </authorList>
    </citation>
    <scope>NUCLEOTIDE SEQUENCE</scope>
    <source>
        <strain evidence="3">DKR-6</strain>
    </source>
</reference>
<dbReference type="SUPFAM" id="SSF54001">
    <property type="entry name" value="Cysteine proteinases"/>
    <property type="match status" value="1"/>
</dbReference>
<dbReference type="SMART" id="SM00460">
    <property type="entry name" value="TGc"/>
    <property type="match status" value="1"/>
</dbReference>
<comment type="caution">
    <text evidence="3">The sequence shown here is derived from an EMBL/GenBank/DDBJ whole genome shotgun (WGS) entry which is preliminary data.</text>
</comment>
<organism evidence="3 4">
    <name type="scientific">Noviherbaspirillum pedocola</name>
    <dbReference type="NCBI Taxonomy" id="2801341"/>
    <lineage>
        <taxon>Bacteria</taxon>
        <taxon>Pseudomonadati</taxon>
        <taxon>Pseudomonadota</taxon>
        <taxon>Betaproteobacteria</taxon>
        <taxon>Burkholderiales</taxon>
        <taxon>Oxalobacteraceae</taxon>
        <taxon>Noviherbaspirillum</taxon>
    </lineage>
</organism>
<name>A0A934SYP6_9BURK</name>
<feature type="domain" description="Transglutaminase-like" evidence="2">
    <location>
        <begin position="415"/>
        <end position="486"/>
    </location>
</feature>
<keyword evidence="4" id="KW-1185">Reference proteome</keyword>
<evidence type="ECO:0000313" key="4">
    <source>
        <dbReference type="Proteomes" id="UP000622890"/>
    </source>
</evidence>
<sequence>MNAISEPISARLAHGLARDKSDTLLLLGACALVMMPHAWHLPAWATLSAAALLFWRGWLTFHGKRMPPRWLLLPVVGMLMGGVYASYHSFLGREPGVAMLVLLLTLKLLEMRAQRDLFVVLFLSFFVLLTNFFYSQTIVTALLAACGIVAILTAQISFQFTGTHPPLRRRVALASRMFLLAAPLTLVLFLFFPRVQGPLWGMPEDAASGHTGLSDSMDPGTFAPLKLSRDIAFRVHFTGNTPPSSDMYWRGPVLGHFDGRTWAPVAGHGPRQSLRPQRLGRDVRYEVTLEPSGRRSLFALDVPALPPQLFDNPVQFRTDGQLLARQPLQARVRYTAHSFLDYQLQPDADPSALLDWLQLPDDGNPRSREFAARLRNDTKTDSQRVQAVLRLFREQPFRYTLRPPRLGDDIVDDFLFTTRAGYCEHYSTAFVVLMRMMAIPARVVTGYQGGELNRVDGDLTVRQSDAHAWAEVWLPKAGWIRIDPTAAVAPERVERDAADLLPEGAFGGLLQGAAGPWMALLRQLRDNRDAVNHAWNQWVLNYTPERQRGLLQSLGIDDPDWSSFAALLLGLGAAATALIALPLLRRRQKTDPIDALYRRLCDGLAREGYARAVHEGPRSYRLWLAAAPLAEQRLAAILRFLELYESGRYSAKPNEGAALLNQLRYLLKQSR</sequence>
<keyword evidence="1" id="KW-0472">Membrane</keyword>
<dbReference type="EMBL" id="JAEPBG010000017">
    <property type="protein sequence ID" value="MBK4738109.1"/>
    <property type="molecule type" value="Genomic_DNA"/>
</dbReference>
<keyword evidence="1" id="KW-1133">Transmembrane helix</keyword>
<dbReference type="AlphaFoldDB" id="A0A934SYP6"/>
<keyword evidence="1" id="KW-0812">Transmembrane</keyword>
<dbReference type="Pfam" id="PF01841">
    <property type="entry name" value="Transglut_core"/>
    <property type="match status" value="1"/>
</dbReference>
<dbReference type="Gene3D" id="3.10.620.30">
    <property type="match status" value="1"/>
</dbReference>
<feature type="transmembrane region" description="Helical" evidence="1">
    <location>
        <begin position="116"/>
        <end position="134"/>
    </location>
</feature>
<feature type="transmembrane region" description="Helical" evidence="1">
    <location>
        <begin position="140"/>
        <end position="161"/>
    </location>
</feature>
<gene>
    <name evidence="3" type="ORF">JJB74_26090</name>
</gene>
<dbReference type="RefSeq" id="WP_200597043.1">
    <property type="nucleotide sequence ID" value="NZ_JAEPBG010000017.1"/>
</dbReference>
<feature type="transmembrane region" description="Helical" evidence="1">
    <location>
        <begin position="41"/>
        <end position="58"/>
    </location>
</feature>
<feature type="transmembrane region" description="Helical" evidence="1">
    <location>
        <begin position="561"/>
        <end position="584"/>
    </location>
</feature>